<accession>A0A916DX22</accession>
<name>A0A916DX22_9BACT</name>
<gene>
    <name evidence="1" type="ORF">AsAng_0060940</name>
</gene>
<dbReference type="Proteomes" id="UP001060919">
    <property type="component" value="Chromosome"/>
</dbReference>
<dbReference type="RefSeq" id="WP_264790474.1">
    <property type="nucleotide sequence ID" value="NZ_AP026867.1"/>
</dbReference>
<organism evidence="1 2">
    <name type="scientific">Aureispira anguillae</name>
    <dbReference type="NCBI Taxonomy" id="2864201"/>
    <lineage>
        <taxon>Bacteria</taxon>
        <taxon>Pseudomonadati</taxon>
        <taxon>Bacteroidota</taxon>
        <taxon>Saprospiria</taxon>
        <taxon>Saprospirales</taxon>
        <taxon>Saprospiraceae</taxon>
        <taxon>Aureispira</taxon>
    </lineage>
</organism>
<proteinExistence type="predicted"/>
<reference evidence="1" key="1">
    <citation type="submission" date="2022-09" db="EMBL/GenBank/DDBJ databases">
        <title>Aureispira anguillicida sp. nov., isolated from Leptocephalus of Japanese eel Anguilla japonica.</title>
        <authorList>
            <person name="Yuasa K."/>
            <person name="Mekata T."/>
            <person name="Ikunari K."/>
        </authorList>
    </citation>
    <scope>NUCLEOTIDE SEQUENCE</scope>
    <source>
        <strain evidence="1">EL160426</strain>
    </source>
</reference>
<dbReference type="KEGG" id="aup:AsAng_0060940"/>
<protein>
    <submittedName>
        <fullName evidence="1">Uncharacterized protein</fullName>
    </submittedName>
</protein>
<keyword evidence="2" id="KW-1185">Reference proteome</keyword>
<sequence length="372" mass="41600">MKKPLIVIITLIIMGLFFACTKTTIDPTPSPPLVIKPVDITTDGFDFLEKMQGHWVGKNRVIADDYDWFAFDYRAISAAHIHGIFEGGSMGNLFTSFFVTDFKNTRTIMARNGGLLNGIYRTSYFVMDSVREDSDGSKYYRLVDAIGGDRLMYMELKFKQDSLYFNSYTSRLGLMELPTRHMTFKGKKRNLDLSQTAATTLNFPQNIVEHDFSNGFVQSNLYVNAGDTAPKSASFLNQGNADLLTLAAGSGDPYIISDYPHLGYLEVDLVKNSAIDSVPIFLYLSKTALTDPLGYLQMNAFDDVLLFPELIATQHQFTFTYLHPGNYYVTAIADKNQDGYPSAGDITHPSQSITITPQGQHQININNITVQN</sequence>
<evidence type="ECO:0000313" key="2">
    <source>
        <dbReference type="Proteomes" id="UP001060919"/>
    </source>
</evidence>
<evidence type="ECO:0000313" key="1">
    <source>
        <dbReference type="EMBL" id="BDS15310.1"/>
    </source>
</evidence>
<dbReference type="PROSITE" id="PS51257">
    <property type="entry name" value="PROKAR_LIPOPROTEIN"/>
    <property type="match status" value="1"/>
</dbReference>
<dbReference type="AlphaFoldDB" id="A0A916DX22"/>
<dbReference type="EMBL" id="AP026867">
    <property type="protein sequence ID" value="BDS15310.1"/>
    <property type="molecule type" value="Genomic_DNA"/>
</dbReference>